<proteinExistence type="predicted"/>
<organism evidence="1">
    <name type="scientific">Mimivirus LCMiAC01</name>
    <dbReference type="NCBI Taxonomy" id="2506608"/>
    <lineage>
        <taxon>Viruses</taxon>
        <taxon>Varidnaviria</taxon>
        <taxon>Bamfordvirae</taxon>
        <taxon>Nucleocytoviricota</taxon>
        <taxon>Megaviricetes</taxon>
        <taxon>Imitervirales</taxon>
        <taxon>Mimiviridae</taxon>
        <taxon>Klosneuvirinae</taxon>
    </lineage>
</organism>
<protein>
    <submittedName>
        <fullName evidence="1">Uncharacterized protein</fullName>
    </submittedName>
</protein>
<name>A0A481YYX4_9VIRU</name>
<reference evidence="1" key="1">
    <citation type="journal article" date="2019" name="MBio">
        <title>Virus Genomes from Deep Sea Sediments Expand the Ocean Megavirome and Support Independent Origins of Viral Gigantism.</title>
        <authorList>
            <person name="Backstrom D."/>
            <person name="Yutin N."/>
            <person name="Jorgensen S.L."/>
            <person name="Dharamshi J."/>
            <person name="Homa F."/>
            <person name="Zaremba-Niedwiedzka K."/>
            <person name="Spang A."/>
            <person name="Wolf Y.I."/>
            <person name="Koonin E.V."/>
            <person name="Ettema T.J."/>
        </authorList>
    </citation>
    <scope>NUCLEOTIDE SEQUENCE</scope>
</reference>
<sequence length="365" mass="41424">MEQEKYLNDFIKTLYKFLCDLDRYVPTKSIQEILKIYTKLHMGKVSMRYYSIIKDHISDIKNRNASMFKQPLFILPQVDISALWEKLSTSGQKKKVWSYLNLLYVLSEMFLAEKNYVNKNIKNKEQSEDEHTQNDKKLKFNPYIGIGQTNEEYGVNEISAGPEKLSNETGGLGLGGIGSMLGTAGLSNMLDELKQQWKNMDPAEIAEATKSVQNLLGPDSNTSGIISDLLKNISTELAGDETDIMKIIENVASNVKSKIKPENINMGELLKSVQNMTNNCTDENGNKLFDGAKNPLNMINSLMGKMTGNNSKQMSEQECFSMYNNMLNEMGMNAPPGLRQHLKNIPNNRKIKRKLNKKKLNKKKR</sequence>
<accession>A0A481YYX4</accession>
<dbReference type="EMBL" id="MK500388">
    <property type="protein sequence ID" value="QBK88388.1"/>
    <property type="molecule type" value="Genomic_DNA"/>
</dbReference>
<gene>
    <name evidence="1" type="ORF">LCMiAC01_00520</name>
</gene>
<evidence type="ECO:0000313" key="1">
    <source>
        <dbReference type="EMBL" id="QBK88388.1"/>
    </source>
</evidence>